<protein>
    <recommendedName>
        <fullName evidence="2">Methyltransferase type 11 domain-containing protein</fullName>
    </recommendedName>
</protein>
<keyword evidence="1" id="KW-0812">Transmembrane</keyword>
<feature type="domain" description="Methyltransferase type 11" evidence="2">
    <location>
        <begin position="34"/>
        <end position="117"/>
    </location>
</feature>
<dbReference type="InterPro" id="IPR029063">
    <property type="entry name" value="SAM-dependent_MTases_sf"/>
</dbReference>
<evidence type="ECO:0000313" key="3">
    <source>
        <dbReference type="EMBL" id="SVA36171.1"/>
    </source>
</evidence>
<reference evidence="3" key="1">
    <citation type="submission" date="2018-05" db="EMBL/GenBank/DDBJ databases">
        <authorList>
            <person name="Lanie J.A."/>
            <person name="Ng W.-L."/>
            <person name="Kazmierczak K.M."/>
            <person name="Andrzejewski T.M."/>
            <person name="Davidsen T.M."/>
            <person name="Wayne K.J."/>
            <person name="Tettelin H."/>
            <person name="Glass J.I."/>
            <person name="Rusch D."/>
            <person name="Podicherti R."/>
            <person name="Tsui H.-C.T."/>
            <person name="Winkler M.E."/>
        </authorList>
    </citation>
    <scope>NUCLEOTIDE SEQUENCE</scope>
</reference>
<dbReference type="EMBL" id="UINC01008030">
    <property type="protein sequence ID" value="SVA36171.1"/>
    <property type="molecule type" value="Genomic_DNA"/>
</dbReference>
<dbReference type="AlphaFoldDB" id="A0A381V832"/>
<dbReference type="GO" id="GO:0008757">
    <property type="term" value="F:S-adenosylmethionine-dependent methyltransferase activity"/>
    <property type="evidence" value="ECO:0007669"/>
    <property type="project" value="InterPro"/>
</dbReference>
<dbReference type="InterPro" id="IPR013216">
    <property type="entry name" value="Methyltransf_11"/>
</dbReference>
<name>A0A381V832_9ZZZZ</name>
<dbReference type="Pfam" id="PF08241">
    <property type="entry name" value="Methyltransf_11"/>
    <property type="match status" value="1"/>
</dbReference>
<dbReference type="SUPFAM" id="SSF53335">
    <property type="entry name" value="S-adenosyl-L-methionine-dependent methyltransferases"/>
    <property type="match status" value="1"/>
</dbReference>
<feature type="transmembrane region" description="Helical" evidence="1">
    <location>
        <begin position="121"/>
        <end position="139"/>
    </location>
</feature>
<dbReference type="Gene3D" id="3.40.50.150">
    <property type="entry name" value="Vaccinia Virus protein VP39"/>
    <property type="match status" value="1"/>
</dbReference>
<feature type="transmembrane region" description="Helical" evidence="1">
    <location>
        <begin position="159"/>
        <end position="178"/>
    </location>
</feature>
<evidence type="ECO:0000256" key="1">
    <source>
        <dbReference type="SAM" id="Phobius"/>
    </source>
</evidence>
<keyword evidence="1" id="KW-1133">Transmembrane helix</keyword>
<keyword evidence="1" id="KW-0472">Membrane</keyword>
<dbReference type="CDD" id="cd02440">
    <property type="entry name" value="AdoMet_MTases"/>
    <property type="match status" value="1"/>
</dbReference>
<proteinExistence type="predicted"/>
<organism evidence="3">
    <name type="scientific">marine metagenome</name>
    <dbReference type="NCBI Taxonomy" id="408172"/>
    <lineage>
        <taxon>unclassified sequences</taxon>
        <taxon>metagenomes</taxon>
        <taxon>ecological metagenomes</taxon>
    </lineage>
</organism>
<accession>A0A381V832</accession>
<dbReference type="PANTHER" id="PTHR43861">
    <property type="entry name" value="TRANS-ACONITATE 2-METHYLTRANSFERASE-RELATED"/>
    <property type="match status" value="1"/>
</dbReference>
<gene>
    <name evidence="3" type="ORF">METZ01_LOCUS89025</name>
</gene>
<sequence>MDKGGVGDWWYDARRIMLERELSSTPLKSGAKILDLAAACGGNFDICSQYGKVIGLDISWSSIEYCKKKNVTLVQANAEILPFAKESIDIVVALDVLEHLEDDSCSMREIQRILKKDTGKLIFNTPAFMALFSGHDIAFHHYRRYQARDLRKKLEAAKLRIDFITYWSFFIFPLVFIFRKLEDFFQKPREQAQSNFQLKIPRFVESILRFLSKIELKLIKRKTFFPFGVSIFGVANKVS</sequence>
<evidence type="ECO:0000259" key="2">
    <source>
        <dbReference type="Pfam" id="PF08241"/>
    </source>
</evidence>